<keyword evidence="3" id="KW-1185">Reference proteome</keyword>
<comment type="caution">
    <text evidence="2">The sequence shown here is derived from an EMBL/GenBank/DDBJ whole genome shotgun (WGS) entry which is preliminary data.</text>
</comment>
<reference evidence="3" key="1">
    <citation type="journal article" date="2019" name="Int. J. Syst. Evol. Microbiol.">
        <title>The Global Catalogue of Microorganisms (GCM) 10K type strain sequencing project: providing services to taxonomists for standard genome sequencing and annotation.</title>
        <authorList>
            <consortium name="The Broad Institute Genomics Platform"/>
            <consortium name="The Broad Institute Genome Sequencing Center for Infectious Disease"/>
            <person name="Wu L."/>
            <person name="Ma J."/>
        </authorList>
    </citation>
    <scope>NUCLEOTIDE SEQUENCE [LARGE SCALE GENOMIC DNA]</scope>
    <source>
        <strain evidence="3">JCM 16221</strain>
    </source>
</reference>
<sequence length="75" mass="8787">MSYAHALSRQHAETTIVPNSAEAHALLPEELSRIRHEELRAEAQRQREARRHSAGRWWRSLARYATERAEAAERR</sequence>
<dbReference type="EMBL" id="BAAARA010000001">
    <property type="protein sequence ID" value="GAA2332821.1"/>
    <property type="molecule type" value="Genomic_DNA"/>
</dbReference>
<evidence type="ECO:0000313" key="3">
    <source>
        <dbReference type="Proteomes" id="UP001501218"/>
    </source>
</evidence>
<proteinExistence type="predicted"/>
<dbReference type="Proteomes" id="UP001501218">
    <property type="component" value="Unassembled WGS sequence"/>
</dbReference>
<feature type="region of interest" description="Disordered" evidence="1">
    <location>
        <begin position="1"/>
        <end position="21"/>
    </location>
</feature>
<evidence type="ECO:0000313" key="2">
    <source>
        <dbReference type="EMBL" id="GAA2332821.1"/>
    </source>
</evidence>
<protein>
    <submittedName>
        <fullName evidence="2">Uncharacterized protein</fullName>
    </submittedName>
</protein>
<gene>
    <name evidence="2" type="ORF">GCM10009854_05210</name>
</gene>
<organism evidence="2 3">
    <name type="scientific">Saccharopolyspora halophila</name>
    <dbReference type="NCBI Taxonomy" id="405551"/>
    <lineage>
        <taxon>Bacteria</taxon>
        <taxon>Bacillati</taxon>
        <taxon>Actinomycetota</taxon>
        <taxon>Actinomycetes</taxon>
        <taxon>Pseudonocardiales</taxon>
        <taxon>Pseudonocardiaceae</taxon>
        <taxon>Saccharopolyspora</taxon>
    </lineage>
</organism>
<evidence type="ECO:0000256" key="1">
    <source>
        <dbReference type="SAM" id="MobiDB-lite"/>
    </source>
</evidence>
<accession>A0ABP5SJU2</accession>
<name>A0ABP5SJU2_9PSEU</name>